<dbReference type="RefSeq" id="WP_235809290.1">
    <property type="nucleotide sequence ID" value="NZ_AYZD01000001.1"/>
</dbReference>
<reference evidence="6 7" key="1">
    <citation type="journal article" date="2015" name="Genome Announc.">
        <title>Expanding the biotechnology potential of lactobacilli through comparative genomics of 213 strains and associated genera.</title>
        <authorList>
            <person name="Sun Z."/>
            <person name="Harris H.M."/>
            <person name="McCann A."/>
            <person name="Guo C."/>
            <person name="Argimon S."/>
            <person name="Zhang W."/>
            <person name="Yang X."/>
            <person name="Jeffery I.B."/>
            <person name="Cooney J.C."/>
            <person name="Kagawa T.F."/>
            <person name="Liu W."/>
            <person name="Song Y."/>
            <person name="Salvetti E."/>
            <person name="Wrobel A."/>
            <person name="Rasinkangas P."/>
            <person name="Parkhill J."/>
            <person name="Rea M.C."/>
            <person name="O'Sullivan O."/>
            <person name="Ritari J."/>
            <person name="Douillard F.P."/>
            <person name="Paul Ross R."/>
            <person name="Yang R."/>
            <person name="Briner A.E."/>
            <person name="Felis G.E."/>
            <person name="de Vos W.M."/>
            <person name="Barrangou R."/>
            <person name="Klaenhammer T.R."/>
            <person name="Caufield P.W."/>
            <person name="Cui Y."/>
            <person name="Zhang H."/>
            <person name="O'Toole P.W."/>
        </authorList>
    </citation>
    <scope>NUCLEOTIDE SEQUENCE [LARGE SCALE GENOMIC DNA]</scope>
    <source>
        <strain evidence="6 7">DSM 21051</strain>
    </source>
</reference>
<evidence type="ECO:0000256" key="3">
    <source>
        <dbReference type="ARBA" id="ARBA00022989"/>
    </source>
</evidence>
<accession>A0A0R2D0W7</accession>
<dbReference type="InterPro" id="IPR027359">
    <property type="entry name" value="Volt_channel_dom_sf"/>
</dbReference>
<dbReference type="Gene3D" id="1.20.120.350">
    <property type="entry name" value="Voltage-gated potassium channels. Chain C"/>
    <property type="match status" value="1"/>
</dbReference>
<protein>
    <submittedName>
        <fullName evidence="6">Uncharacterized protein</fullName>
    </submittedName>
</protein>
<dbReference type="SUPFAM" id="SSF81324">
    <property type="entry name" value="Voltage-gated potassium channels"/>
    <property type="match status" value="1"/>
</dbReference>
<keyword evidence="7" id="KW-1185">Reference proteome</keyword>
<dbReference type="AlphaFoldDB" id="A0A0R2D0W7"/>
<keyword evidence="3 5" id="KW-1133">Transmembrane helix</keyword>
<evidence type="ECO:0000256" key="2">
    <source>
        <dbReference type="ARBA" id="ARBA00022692"/>
    </source>
</evidence>
<keyword evidence="2 5" id="KW-0812">Transmembrane</keyword>
<dbReference type="EMBL" id="AYZD01000001">
    <property type="protein sequence ID" value="KRM97607.1"/>
    <property type="molecule type" value="Genomic_DNA"/>
</dbReference>
<comment type="subcellular location">
    <subcellularLocation>
        <location evidence="1">Membrane</location>
        <topology evidence="1">Multi-pass membrane protein</topology>
    </subcellularLocation>
</comment>
<sequence length="98" mass="11289">MNYMNTITSASYTYIGNSIVTIFTLAHFGRFVLSENKSRFFKNSIWYLLAIFPVNLVFSFFRNARIASIARAVRVMKVLRLTRPVGLSGKLQKNTKIF</sequence>
<gene>
    <name evidence="6" type="ORF">FC19_GL001654</name>
</gene>
<dbReference type="GO" id="GO:0016020">
    <property type="term" value="C:membrane"/>
    <property type="evidence" value="ECO:0007669"/>
    <property type="project" value="UniProtKB-SubCell"/>
</dbReference>
<evidence type="ECO:0000256" key="1">
    <source>
        <dbReference type="ARBA" id="ARBA00004141"/>
    </source>
</evidence>
<organism evidence="6 7">
    <name type="scientific">Liquorilactobacillus aquaticus DSM 21051</name>
    <dbReference type="NCBI Taxonomy" id="1423725"/>
    <lineage>
        <taxon>Bacteria</taxon>
        <taxon>Bacillati</taxon>
        <taxon>Bacillota</taxon>
        <taxon>Bacilli</taxon>
        <taxon>Lactobacillales</taxon>
        <taxon>Lactobacillaceae</taxon>
        <taxon>Liquorilactobacillus</taxon>
    </lineage>
</organism>
<proteinExistence type="predicted"/>
<evidence type="ECO:0000313" key="7">
    <source>
        <dbReference type="Proteomes" id="UP000051015"/>
    </source>
</evidence>
<evidence type="ECO:0000256" key="5">
    <source>
        <dbReference type="SAM" id="Phobius"/>
    </source>
</evidence>
<name>A0A0R2D0W7_9LACO</name>
<comment type="caution">
    <text evidence="6">The sequence shown here is derived from an EMBL/GenBank/DDBJ whole genome shotgun (WGS) entry which is preliminary data.</text>
</comment>
<dbReference type="PATRIC" id="fig|1423725.3.peg.1698"/>
<feature type="transmembrane region" description="Helical" evidence="5">
    <location>
        <begin position="45"/>
        <end position="61"/>
    </location>
</feature>
<dbReference type="Proteomes" id="UP000051015">
    <property type="component" value="Unassembled WGS sequence"/>
</dbReference>
<evidence type="ECO:0000256" key="4">
    <source>
        <dbReference type="ARBA" id="ARBA00023136"/>
    </source>
</evidence>
<dbReference type="STRING" id="1423725.FC19_GL001654"/>
<feature type="transmembrane region" description="Helical" evidence="5">
    <location>
        <begin position="12"/>
        <end position="33"/>
    </location>
</feature>
<keyword evidence="4 5" id="KW-0472">Membrane</keyword>
<evidence type="ECO:0000313" key="6">
    <source>
        <dbReference type="EMBL" id="KRM97607.1"/>
    </source>
</evidence>